<gene>
    <name evidence="6" type="ORF">FHS49_000100</name>
</gene>
<reference evidence="6 7" key="1">
    <citation type="submission" date="2020-08" db="EMBL/GenBank/DDBJ databases">
        <title>Genomic Encyclopedia of Type Strains, Phase IV (KMG-IV): sequencing the most valuable type-strain genomes for metagenomic binning, comparative biology and taxonomic classification.</title>
        <authorList>
            <person name="Goeker M."/>
        </authorList>
    </citation>
    <scope>NUCLEOTIDE SEQUENCE [LARGE SCALE GENOMIC DNA]</scope>
    <source>
        <strain evidence="6 7">DSM 25079</strain>
    </source>
</reference>
<dbReference type="GO" id="GO:0030170">
    <property type="term" value="F:pyridoxal phosphate binding"/>
    <property type="evidence" value="ECO:0007669"/>
    <property type="project" value="UniProtKB-UniRule"/>
</dbReference>
<organism evidence="6 7">
    <name type="scientific">Sphingobium boeckii</name>
    <dbReference type="NCBI Taxonomy" id="1082345"/>
    <lineage>
        <taxon>Bacteria</taxon>
        <taxon>Pseudomonadati</taxon>
        <taxon>Pseudomonadota</taxon>
        <taxon>Alphaproteobacteria</taxon>
        <taxon>Sphingomonadales</taxon>
        <taxon>Sphingomonadaceae</taxon>
        <taxon>Sphingobium</taxon>
    </lineage>
</organism>
<evidence type="ECO:0000256" key="4">
    <source>
        <dbReference type="RuleBase" id="RU004514"/>
    </source>
</evidence>
<evidence type="ECO:0000313" key="7">
    <source>
        <dbReference type="Proteomes" id="UP000549617"/>
    </source>
</evidence>
<dbReference type="HAMAP" id="MF_02087">
    <property type="entry name" value="PLP_homeostasis"/>
    <property type="match status" value="1"/>
</dbReference>
<comment type="caution">
    <text evidence="6">The sequence shown here is derived from an EMBL/GenBank/DDBJ whole genome shotgun (WGS) entry which is preliminary data.</text>
</comment>
<dbReference type="CDD" id="cd00635">
    <property type="entry name" value="PLPDE_III_YBL036c_like"/>
    <property type="match status" value="1"/>
</dbReference>
<accession>A0A7W9ECP7</accession>
<feature type="modified residue" description="N6-(pyridoxal phosphate)lysine" evidence="2 3">
    <location>
        <position position="49"/>
    </location>
</feature>
<dbReference type="NCBIfam" id="TIGR00044">
    <property type="entry name" value="YggS family pyridoxal phosphate-dependent enzyme"/>
    <property type="match status" value="1"/>
</dbReference>
<dbReference type="Pfam" id="PF01168">
    <property type="entry name" value="Ala_racemase_N"/>
    <property type="match status" value="1"/>
</dbReference>
<evidence type="ECO:0000256" key="1">
    <source>
        <dbReference type="ARBA" id="ARBA00022898"/>
    </source>
</evidence>
<dbReference type="Gene3D" id="3.20.20.10">
    <property type="entry name" value="Alanine racemase"/>
    <property type="match status" value="1"/>
</dbReference>
<keyword evidence="1 2" id="KW-0663">Pyridoxal phosphate</keyword>
<dbReference type="FunFam" id="3.20.20.10:FF:000018">
    <property type="entry name" value="Pyridoxal phosphate homeostasis protein"/>
    <property type="match status" value="1"/>
</dbReference>
<dbReference type="InterPro" id="IPR029066">
    <property type="entry name" value="PLP-binding_barrel"/>
</dbReference>
<evidence type="ECO:0000313" key="6">
    <source>
        <dbReference type="EMBL" id="MBB5684109.1"/>
    </source>
</evidence>
<dbReference type="SUPFAM" id="SSF51419">
    <property type="entry name" value="PLP-binding barrel"/>
    <property type="match status" value="1"/>
</dbReference>
<name>A0A7W9ECP7_9SPHN</name>
<keyword evidence="7" id="KW-1185">Reference proteome</keyword>
<feature type="domain" description="Alanine racemase N-terminal" evidence="5">
    <location>
        <begin position="31"/>
        <end position="232"/>
    </location>
</feature>
<dbReference type="InterPro" id="IPR011078">
    <property type="entry name" value="PyrdxlP_homeostasis"/>
</dbReference>
<evidence type="ECO:0000259" key="5">
    <source>
        <dbReference type="Pfam" id="PF01168"/>
    </source>
</evidence>
<dbReference type="PANTHER" id="PTHR10146">
    <property type="entry name" value="PROLINE SYNTHETASE CO-TRANSCRIBED BACTERIAL HOMOLOG PROTEIN"/>
    <property type="match status" value="1"/>
</dbReference>
<dbReference type="AlphaFoldDB" id="A0A7W9ECP7"/>
<evidence type="ECO:0000256" key="3">
    <source>
        <dbReference type="PIRSR" id="PIRSR004848-1"/>
    </source>
</evidence>
<sequence>MLPIAAAMDGHEAVIDAAARLAEVNERIARTAKLARRAPADVALIAISKTKPVEEIRPLIATGHRLFGENRVQEAEAKWPALRAETPDIVLHLVGSLQSNKAEAAVALFDAIHSVDRSSLVKALAQAMDKAGKRPDCFIQVNIGEEDQKGGCAIADLPALLADARAAHLPVVGLMCVPPADLEPAPWFALLAKLARDHDLNGLSMGMSGDLEAGVMLGATHVRVGTALFGARG</sequence>
<protein>
    <recommendedName>
        <fullName evidence="2">Pyridoxal phosphate homeostasis protein</fullName>
        <shortName evidence="2">PLP homeostasis protein</shortName>
    </recommendedName>
</protein>
<comment type="function">
    <text evidence="2">Pyridoxal 5'-phosphate (PLP)-binding protein, which is involved in PLP homeostasis.</text>
</comment>
<comment type="cofactor">
    <cofactor evidence="3">
        <name>pyridoxal 5'-phosphate</name>
        <dbReference type="ChEBI" id="CHEBI:597326"/>
    </cofactor>
</comment>
<comment type="similarity">
    <text evidence="2 4">Belongs to the pyridoxal phosphate-binding protein YggS/PROSC family.</text>
</comment>
<proteinExistence type="inferred from homology"/>
<dbReference type="PIRSF" id="PIRSF004848">
    <property type="entry name" value="YBL036c_PLPDEIII"/>
    <property type="match status" value="1"/>
</dbReference>
<dbReference type="Proteomes" id="UP000549617">
    <property type="component" value="Unassembled WGS sequence"/>
</dbReference>
<dbReference type="InterPro" id="IPR001608">
    <property type="entry name" value="Ala_racemase_N"/>
</dbReference>
<dbReference type="PANTHER" id="PTHR10146:SF14">
    <property type="entry name" value="PYRIDOXAL PHOSPHATE HOMEOSTASIS PROTEIN"/>
    <property type="match status" value="1"/>
</dbReference>
<evidence type="ECO:0000256" key="2">
    <source>
        <dbReference type="HAMAP-Rule" id="MF_02087"/>
    </source>
</evidence>
<dbReference type="EMBL" id="JACIJC010000001">
    <property type="protein sequence ID" value="MBB5684109.1"/>
    <property type="molecule type" value="Genomic_DNA"/>
</dbReference>